<dbReference type="Gene3D" id="3.55.40.10">
    <property type="entry name" value="minor pseudopilin epsh domain"/>
    <property type="match status" value="1"/>
</dbReference>
<keyword evidence="6 11" id="KW-0812">Transmembrane</keyword>
<reference evidence="14" key="1">
    <citation type="journal article" date="2019" name="Int. J. Syst. Evol. Microbiol.">
        <title>The Global Catalogue of Microorganisms (GCM) 10K type strain sequencing project: providing services to taxonomists for standard genome sequencing and annotation.</title>
        <authorList>
            <consortium name="The Broad Institute Genomics Platform"/>
            <consortium name="The Broad Institute Genome Sequencing Center for Infectious Disease"/>
            <person name="Wu L."/>
            <person name="Ma J."/>
        </authorList>
    </citation>
    <scope>NUCLEOTIDE SEQUENCE [LARGE SCALE GENOMIC DNA]</scope>
    <source>
        <strain evidence="14">CGMCC 1.10992</strain>
    </source>
</reference>
<dbReference type="InterPro" id="IPR012902">
    <property type="entry name" value="N_methyl_site"/>
</dbReference>
<dbReference type="InterPro" id="IPR045584">
    <property type="entry name" value="Pilin-like"/>
</dbReference>
<dbReference type="PROSITE" id="PS00409">
    <property type="entry name" value="PROKAR_NTER_METHYL"/>
    <property type="match status" value="1"/>
</dbReference>
<evidence type="ECO:0000313" key="14">
    <source>
        <dbReference type="Proteomes" id="UP001597380"/>
    </source>
</evidence>
<evidence type="ECO:0000259" key="12">
    <source>
        <dbReference type="Pfam" id="PF12019"/>
    </source>
</evidence>
<evidence type="ECO:0000313" key="13">
    <source>
        <dbReference type="EMBL" id="MFD2096876.1"/>
    </source>
</evidence>
<feature type="domain" description="General secretion pathway GspH" evidence="12">
    <location>
        <begin position="70"/>
        <end position="187"/>
    </location>
</feature>
<dbReference type="Pfam" id="PF12019">
    <property type="entry name" value="GspH"/>
    <property type="match status" value="1"/>
</dbReference>
<evidence type="ECO:0000256" key="9">
    <source>
        <dbReference type="ARBA" id="ARBA00025772"/>
    </source>
</evidence>
<gene>
    <name evidence="13" type="primary">gspH</name>
    <name evidence="13" type="ORF">ACFSJ3_12835</name>
</gene>
<dbReference type="Pfam" id="PF07963">
    <property type="entry name" value="N_methyl"/>
    <property type="match status" value="1"/>
</dbReference>
<evidence type="ECO:0000256" key="5">
    <source>
        <dbReference type="ARBA" id="ARBA00022519"/>
    </source>
</evidence>
<dbReference type="Proteomes" id="UP001597380">
    <property type="component" value="Unassembled WGS sequence"/>
</dbReference>
<evidence type="ECO:0000256" key="4">
    <source>
        <dbReference type="ARBA" id="ARBA00022481"/>
    </source>
</evidence>
<comment type="caution">
    <text evidence="13">The sequence shown here is derived from an EMBL/GenBank/DDBJ whole genome shotgun (WGS) entry which is preliminary data.</text>
</comment>
<evidence type="ECO:0000256" key="3">
    <source>
        <dbReference type="ARBA" id="ARBA00022475"/>
    </source>
</evidence>
<keyword evidence="4" id="KW-0488">Methylation</keyword>
<keyword evidence="3" id="KW-1003">Cell membrane</keyword>
<comment type="similarity">
    <text evidence="9">Belongs to the GSP H family.</text>
</comment>
<name>A0ABW4XMR6_9GAMM</name>
<accession>A0ABW4XMR6</accession>
<evidence type="ECO:0000256" key="7">
    <source>
        <dbReference type="ARBA" id="ARBA00022989"/>
    </source>
</evidence>
<evidence type="ECO:0000256" key="10">
    <source>
        <dbReference type="ARBA" id="ARBA00030775"/>
    </source>
</evidence>
<comment type="subcellular location">
    <subcellularLocation>
        <location evidence="1">Cell inner membrane</location>
        <topology evidence="1">Single-pass membrane protein</topology>
    </subcellularLocation>
</comment>
<proteinExistence type="inferred from homology"/>
<keyword evidence="5" id="KW-0997">Cell inner membrane</keyword>
<keyword evidence="8 11" id="KW-0472">Membrane</keyword>
<protein>
    <recommendedName>
        <fullName evidence="2">Type II secretion system protein H</fullName>
    </recommendedName>
    <alternativeName>
        <fullName evidence="10">General secretion pathway protein H</fullName>
    </alternativeName>
</protein>
<evidence type="ECO:0000256" key="2">
    <source>
        <dbReference type="ARBA" id="ARBA00021549"/>
    </source>
</evidence>
<organism evidence="13 14">
    <name type="scientific">Corallincola platygyrae</name>
    <dbReference type="NCBI Taxonomy" id="1193278"/>
    <lineage>
        <taxon>Bacteria</taxon>
        <taxon>Pseudomonadati</taxon>
        <taxon>Pseudomonadota</taxon>
        <taxon>Gammaproteobacteria</taxon>
        <taxon>Alteromonadales</taxon>
        <taxon>Psychromonadaceae</taxon>
        <taxon>Corallincola</taxon>
    </lineage>
</organism>
<evidence type="ECO:0000256" key="6">
    <source>
        <dbReference type="ARBA" id="ARBA00022692"/>
    </source>
</evidence>
<feature type="transmembrane region" description="Helical" evidence="11">
    <location>
        <begin position="39"/>
        <end position="59"/>
    </location>
</feature>
<dbReference type="PRINTS" id="PR00885">
    <property type="entry name" value="BCTERIALGSPH"/>
</dbReference>
<keyword evidence="7 11" id="KW-1133">Transmembrane helix</keyword>
<keyword evidence="14" id="KW-1185">Reference proteome</keyword>
<dbReference type="SUPFAM" id="SSF54523">
    <property type="entry name" value="Pili subunits"/>
    <property type="match status" value="1"/>
</dbReference>
<evidence type="ECO:0000256" key="8">
    <source>
        <dbReference type="ARBA" id="ARBA00023136"/>
    </source>
</evidence>
<dbReference type="RefSeq" id="WP_345339582.1">
    <property type="nucleotide sequence ID" value="NZ_BAABLI010000009.1"/>
</dbReference>
<dbReference type="InterPro" id="IPR022346">
    <property type="entry name" value="T2SS_GspH"/>
</dbReference>
<evidence type="ECO:0000256" key="11">
    <source>
        <dbReference type="SAM" id="Phobius"/>
    </source>
</evidence>
<dbReference type="InterPro" id="IPR002416">
    <property type="entry name" value="T2SS_protein-GspH"/>
</dbReference>
<sequence>MVKVLLQISEAGTCRIINKLLLHHTHPIRHEQGFTLLEVLLVIALMAIVSVGVVLNLDLAGPEQKLEREATRFGAVVEMAAEQALMRGEEYGMRVDDKQYRFFQLDEENKWQPIEDDRLFAPRNWPDIIGAKLTLDDLPWEQENKLTRSGSMFEGVEIEREKKEERPQVLIFSSGDVTPFSVLLSLQDVADDDMAYFRINGFDTGEIQIEGPLDRP</sequence>
<dbReference type="NCBIfam" id="TIGR02532">
    <property type="entry name" value="IV_pilin_GFxxxE"/>
    <property type="match status" value="1"/>
</dbReference>
<dbReference type="EMBL" id="JBHUHT010000013">
    <property type="protein sequence ID" value="MFD2096876.1"/>
    <property type="molecule type" value="Genomic_DNA"/>
</dbReference>
<dbReference type="NCBIfam" id="TIGR01708">
    <property type="entry name" value="typeII_sec_gspH"/>
    <property type="match status" value="1"/>
</dbReference>
<dbReference type="InterPro" id="IPR049875">
    <property type="entry name" value="TypeII_GspH"/>
</dbReference>
<evidence type="ECO:0000256" key="1">
    <source>
        <dbReference type="ARBA" id="ARBA00004377"/>
    </source>
</evidence>